<reference evidence="1 2" key="1">
    <citation type="submission" date="2020-03" db="EMBL/GenBank/DDBJ databases">
        <title>Draft genome sequence of environmentally isolated cultures.</title>
        <authorList>
            <person name="Wilson H.S."/>
            <person name="De Leon M.E."/>
        </authorList>
    </citation>
    <scope>NUCLEOTIDE SEQUENCE [LARGE SCALE GENOMIC DNA]</scope>
    <source>
        <strain evidence="1 2">HSC-31F16</strain>
    </source>
</reference>
<dbReference type="RefSeq" id="WP_166453188.1">
    <property type="nucleotide sequence ID" value="NZ_JAAOMA010000034.1"/>
</dbReference>
<evidence type="ECO:0008006" key="3">
    <source>
        <dbReference type="Google" id="ProtNLM"/>
    </source>
</evidence>
<proteinExistence type="predicted"/>
<dbReference type="EMBL" id="JAAOMA010000034">
    <property type="protein sequence ID" value="NHR07377.1"/>
    <property type="molecule type" value="Genomic_DNA"/>
</dbReference>
<gene>
    <name evidence="1" type="ORF">HA052_19490</name>
</gene>
<sequence>MEEQTQQEYLKAVKAELGVEWDSLAELAGIAPRALKTYRMPVESKNYRGMSPFVRDAIERVLQEHRKRMKKASKGA</sequence>
<keyword evidence="2" id="KW-1185">Reference proteome</keyword>
<name>A0ABX0LCY3_9NEIS</name>
<dbReference type="Proteomes" id="UP001515641">
    <property type="component" value="Unassembled WGS sequence"/>
</dbReference>
<accession>A0ABX0LCY3</accession>
<organism evidence="1 2">
    <name type="scientific">Chromobacterium fluminis</name>
    <dbReference type="NCBI Taxonomy" id="3044269"/>
    <lineage>
        <taxon>Bacteria</taxon>
        <taxon>Pseudomonadati</taxon>
        <taxon>Pseudomonadota</taxon>
        <taxon>Betaproteobacteria</taxon>
        <taxon>Neisseriales</taxon>
        <taxon>Chromobacteriaceae</taxon>
        <taxon>Chromobacterium</taxon>
    </lineage>
</organism>
<protein>
    <recommendedName>
        <fullName evidence="3">Transcriptional regulator</fullName>
    </recommendedName>
</protein>
<comment type="caution">
    <text evidence="1">The sequence shown here is derived from an EMBL/GenBank/DDBJ whole genome shotgun (WGS) entry which is preliminary data.</text>
</comment>
<evidence type="ECO:0000313" key="1">
    <source>
        <dbReference type="EMBL" id="NHR07377.1"/>
    </source>
</evidence>
<evidence type="ECO:0000313" key="2">
    <source>
        <dbReference type="Proteomes" id="UP001515641"/>
    </source>
</evidence>